<evidence type="ECO:0000313" key="2">
    <source>
        <dbReference type="EMBL" id="MFI1461105.1"/>
    </source>
</evidence>
<dbReference type="GeneID" id="93504248"/>
<accession>A0ABW7TP82</accession>
<dbReference type="NCBIfam" id="NF041195">
    <property type="entry name" value="ScbA_BarX_GamBu"/>
    <property type="match status" value="1"/>
</dbReference>
<name>A0ABW7TP82_9NOCA</name>
<evidence type="ECO:0000313" key="3">
    <source>
        <dbReference type="Proteomes" id="UP001611263"/>
    </source>
</evidence>
<dbReference type="Pfam" id="PF03756">
    <property type="entry name" value="AfsA"/>
    <property type="match status" value="2"/>
</dbReference>
<dbReference type="InterPro" id="IPR005509">
    <property type="entry name" value="AfsA_hotdog_dom"/>
</dbReference>
<reference evidence="2 3" key="1">
    <citation type="submission" date="2024-10" db="EMBL/GenBank/DDBJ databases">
        <title>The Natural Products Discovery Center: Release of the First 8490 Sequenced Strains for Exploring Actinobacteria Biosynthetic Diversity.</title>
        <authorList>
            <person name="Kalkreuter E."/>
            <person name="Kautsar S.A."/>
            <person name="Yang D."/>
            <person name="Bader C.D."/>
            <person name="Teijaro C.N."/>
            <person name="Fluegel L."/>
            <person name="Davis C.M."/>
            <person name="Simpson J.R."/>
            <person name="Lauterbach L."/>
            <person name="Steele A.D."/>
            <person name="Gui C."/>
            <person name="Meng S."/>
            <person name="Li G."/>
            <person name="Viehrig K."/>
            <person name="Ye F."/>
            <person name="Su P."/>
            <person name="Kiefer A.F."/>
            <person name="Nichols A."/>
            <person name="Cepeda A.J."/>
            <person name="Yan W."/>
            <person name="Fan B."/>
            <person name="Jiang Y."/>
            <person name="Adhikari A."/>
            <person name="Zheng C.-J."/>
            <person name="Schuster L."/>
            <person name="Cowan T.M."/>
            <person name="Smanski M.J."/>
            <person name="Chevrette M.G."/>
            <person name="De Carvalho L.P.S."/>
            <person name="Shen B."/>
        </authorList>
    </citation>
    <scope>NUCLEOTIDE SEQUENCE [LARGE SCALE GENOMIC DNA]</scope>
    <source>
        <strain evidence="2 3">NPDC020568</strain>
    </source>
</reference>
<dbReference type="Proteomes" id="UP001611263">
    <property type="component" value="Unassembled WGS sequence"/>
</dbReference>
<gene>
    <name evidence="2" type="ORF">ACH4WX_10320</name>
</gene>
<evidence type="ECO:0000259" key="1">
    <source>
        <dbReference type="Pfam" id="PF03756"/>
    </source>
</evidence>
<dbReference type="RefSeq" id="WP_051157246.1">
    <property type="nucleotide sequence ID" value="NZ_JBIRUQ010000002.1"/>
</dbReference>
<dbReference type="EMBL" id="JBIRUQ010000002">
    <property type="protein sequence ID" value="MFI1461105.1"/>
    <property type="molecule type" value="Genomic_DNA"/>
</dbReference>
<sequence>MSESGRALSAVGAEVSYQQPIRRELTHRAAVSEVFVTSLAARGPGRFVAGAQLPRMHAYYGDHPGVLAARHDLLAVMETARQAAIALTHEFYEVPLDSMFVVRTFNGTGVPGPIWACGAEPADLVVDVEVMDLHDRDAAVCGLETVLAISCAGRPLATVDGSFSWVPPDRWSALRAAFREKQGLGADIGPAVSAKPAAPAAVGRRDARNVVVGQAEGDAGAPLAVDTAHPFLFDHRLDHLPGSVLLEAARQTALLLQPGLPEQPQLIGIRSRFDRFTELDVATECRLEPAGPAPQPWQASCTIRQDDKTTAELELTFLDASETG</sequence>
<dbReference type="InterPro" id="IPR047757">
    <property type="entry name" value="AfsA-like"/>
</dbReference>
<feature type="domain" description="A-factor biosynthesis hotdog" evidence="1">
    <location>
        <begin position="201"/>
        <end position="317"/>
    </location>
</feature>
<feature type="domain" description="A-factor biosynthesis hotdog" evidence="1">
    <location>
        <begin position="27"/>
        <end position="160"/>
    </location>
</feature>
<protein>
    <submittedName>
        <fullName evidence="2">ScbA/BarX family gamma-butyrolactone biosynthesis protein</fullName>
    </submittedName>
</protein>
<proteinExistence type="predicted"/>
<comment type="caution">
    <text evidence="2">The sequence shown here is derived from an EMBL/GenBank/DDBJ whole genome shotgun (WGS) entry which is preliminary data.</text>
</comment>
<keyword evidence="3" id="KW-1185">Reference proteome</keyword>
<organism evidence="2 3">
    <name type="scientific">Nocardia carnea</name>
    <dbReference type="NCBI Taxonomy" id="37328"/>
    <lineage>
        <taxon>Bacteria</taxon>
        <taxon>Bacillati</taxon>
        <taxon>Actinomycetota</taxon>
        <taxon>Actinomycetes</taxon>
        <taxon>Mycobacteriales</taxon>
        <taxon>Nocardiaceae</taxon>
        <taxon>Nocardia</taxon>
    </lineage>
</organism>